<dbReference type="Gene3D" id="3.30.60.30">
    <property type="match status" value="1"/>
</dbReference>
<evidence type="ECO:0000256" key="3">
    <source>
        <dbReference type="ARBA" id="ARBA00022690"/>
    </source>
</evidence>
<dbReference type="GeneID" id="106612009"/>
<keyword evidence="4" id="KW-1015">Disulfide bond</keyword>
<evidence type="ECO:0000256" key="1">
    <source>
        <dbReference type="ARBA" id="ARBA00004613"/>
    </source>
</evidence>
<dbReference type="InterPro" id="IPR002350">
    <property type="entry name" value="Kazal_dom"/>
</dbReference>
<evidence type="ECO:0000256" key="4">
    <source>
        <dbReference type="ARBA" id="ARBA00023157"/>
    </source>
</evidence>
<dbReference type="SMART" id="SM00280">
    <property type="entry name" value="KAZAL"/>
    <property type="match status" value="1"/>
</dbReference>
<dbReference type="KEGG" id="sasa:106612009"/>
<sequence>MARETQTCRLTTPSHTVTETMKLTILLCAIVLLSLSVFAMDEERPPQPREPQCEVYEGGMCSREFDPVCGSDGNTYTTECVLCRENKLKHKHVLVKHGGVCEA</sequence>
<reference evidence="7" key="1">
    <citation type="submission" date="2025-08" db="UniProtKB">
        <authorList>
            <consortium name="RefSeq"/>
        </authorList>
    </citation>
    <scope>IDENTIFICATION</scope>
</reference>
<protein>
    <submittedName>
        <fullName evidence="7">Serine protease inhibitor Kazal-type 1</fullName>
    </submittedName>
</protein>
<dbReference type="GO" id="GO:0030414">
    <property type="term" value="F:peptidase inhibitor activity"/>
    <property type="evidence" value="ECO:0007669"/>
    <property type="project" value="UniProtKB-KW"/>
</dbReference>
<name>A0A1S3SV78_SALSA</name>
<proteinExistence type="predicted"/>
<dbReference type="GO" id="GO:0005576">
    <property type="term" value="C:extracellular region"/>
    <property type="evidence" value="ECO:0007669"/>
    <property type="project" value="UniProtKB-SubCell"/>
</dbReference>
<evidence type="ECO:0000259" key="5">
    <source>
        <dbReference type="PROSITE" id="PS51465"/>
    </source>
</evidence>
<dbReference type="SUPFAM" id="SSF100895">
    <property type="entry name" value="Kazal-type serine protease inhibitors"/>
    <property type="match status" value="1"/>
</dbReference>
<organism evidence="6 7">
    <name type="scientific">Salmo salar</name>
    <name type="common">Atlantic salmon</name>
    <dbReference type="NCBI Taxonomy" id="8030"/>
    <lineage>
        <taxon>Eukaryota</taxon>
        <taxon>Metazoa</taxon>
        <taxon>Chordata</taxon>
        <taxon>Craniata</taxon>
        <taxon>Vertebrata</taxon>
        <taxon>Euteleostomi</taxon>
        <taxon>Actinopterygii</taxon>
        <taxon>Neopterygii</taxon>
        <taxon>Teleostei</taxon>
        <taxon>Protacanthopterygii</taxon>
        <taxon>Salmoniformes</taxon>
        <taxon>Salmonidae</taxon>
        <taxon>Salmoninae</taxon>
        <taxon>Salmo</taxon>
    </lineage>
</organism>
<dbReference type="PANTHER" id="PTHR21312">
    <property type="entry name" value="SERINE PROTEASE INHIBITOR"/>
    <property type="match status" value="1"/>
</dbReference>
<dbReference type="RefSeq" id="XP_014068245.1">
    <property type="nucleotide sequence ID" value="XM_014212770.2"/>
</dbReference>
<dbReference type="STRING" id="8030.ENSSSAP00000045679"/>
<dbReference type="PANTHER" id="PTHR21312:SF28">
    <property type="entry name" value="OVOINHIBITOR-RELATED"/>
    <property type="match status" value="1"/>
</dbReference>
<keyword evidence="2" id="KW-0964">Secreted</keyword>
<dbReference type="Pfam" id="PF00050">
    <property type="entry name" value="Kazal_1"/>
    <property type="match status" value="1"/>
</dbReference>
<dbReference type="AlphaFoldDB" id="A0A1S3SV78"/>
<evidence type="ECO:0000313" key="6">
    <source>
        <dbReference type="Proteomes" id="UP001652741"/>
    </source>
</evidence>
<dbReference type="InterPro" id="IPR036058">
    <property type="entry name" value="Kazal_dom_sf"/>
</dbReference>
<comment type="subcellular location">
    <subcellularLocation>
        <location evidence="1">Secreted</location>
    </subcellularLocation>
</comment>
<keyword evidence="7" id="KW-0722">Serine protease inhibitor</keyword>
<evidence type="ECO:0000256" key="2">
    <source>
        <dbReference type="ARBA" id="ARBA00022525"/>
    </source>
</evidence>
<gene>
    <name evidence="7" type="primary">LOC106612009</name>
</gene>
<dbReference type="PROSITE" id="PS51465">
    <property type="entry name" value="KAZAL_2"/>
    <property type="match status" value="1"/>
</dbReference>
<dbReference type="PaxDb" id="8030-ENSSSAP00000045679"/>
<keyword evidence="6" id="KW-1185">Reference proteome</keyword>
<evidence type="ECO:0000313" key="7">
    <source>
        <dbReference type="RefSeq" id="XP_014068245.1"/>
    </source>
</evidence>
<dbReference type="PROSITE" id="PS00282">
    <property type="entry name" value="KAZAL_1"/>
    <property type="match status" value="1"/>
</dbReference>
<dbReference type="OrthoDB" id="126772at2759"/>
<dbReference type="Proteomes" id="UP001652741">
    <property type="component" value="Chromosome ssa09"/>
</dbReference>
<keyword evidence="3 7" id="KW-0646">Protease inhibitor</keyword>
<accession>A0A1S3SV78</accession>
<feature type="domain" description="Kazal-like" evidence="5">
    <location>
        <begin position="47"/>
        <end position="103"/>
    </location>
</feature>